<keyword evidence="2" id="KW-1185">Reference proteome</keyword>
<protein>
    <submittedName>
        <fullName evidence="1">Diacylglyceryl transferase</fullName>
    </submittedName>
</protein>
<dbReference type="EMBL" id="BROD01000001">
    <property type="protein sequence ID" value="GKX68687.1"/>
    <property type="molecule type" value="Genomic_DNA"/>
</dbReference>
<name>A0ACB5RHW9_9CLOT</name>
<evidence type="ECO:0000313" key="1">
    <source>
        <dbReference type="EMBL" id="GKX68687.1"/>
    </source>
</evidence>
<organism evidence="1 2">
    <name type="scientific">Inconstantimicrobium mannanitabidum</name>
    <dbReference type="NCBI Taxonomy" id="1604901"/>
    <lineage>
        <taxon>Bacteria</taxon>
        <taxon>Bacillati</taxon>
        <taxon>Bacillota</taxon>
        <taxon>Clostridia</taxon>
        <taxon>Eubacteriales</taxon>
        <taxon>Clostridiaceae</taxon>
        <taxon>Inconstantimicrobium</taxon>
    </lineage>
</organism>
<reference evidence="1" key="1">
    <citation type="journal article" date="2025" name="Int. J. Syst. Evol. Microbiol.">
        <title>Inconstantimicrobium mannanitabidum sp. nov., a novel member of the family Clostridiaceae isolated from anoxic soil under the treatment of reductive soil disinfestation.</title>
        <authorList>
            <person name="Ueki A."/>
            <person name="Tonouchi A."/>
            <person name="Honma S."/>
            <person name="Kaku N."/>
            <person name="Ueki K."/>
        </authorList>
    </citation>
    <scope>NUCLEOTIDE SEQUENCE</scope>
    <source>
        <strain evidence="1">TW13</strain>
    </source>
</reference>
<comment type="caution">
    <text evidence="1">The sequence shown here is derived from an EMBL/GenBank/DDBJ whole genome shotgun (WGS) entry which is preliminary data.</text>
</comment>
<keyword evidence="1" id="KW-0808">Transferase</keyword>
<evidence type="ECO:0000313" key="2">
    <source>
        <dbReference type="Proteomes" id="UP001058074"/>
    </source>
</evidence>
<gene>
    <name evidence="1" type="ORF">rsdtw13_39450</name>
</gene>
<proteinExistence type="predicted"/>
<accession>A0ACB5RHW9</accession>
<sequence>MRPILFSIGNLHLYSYGLMIAIGIIAAYLILDRNARKFNYNDDHIFNMTIITVIMGILGGKVFYLLTISKTLIKDPSIAYKDLGSGFVVYGAIIFGALSVYIYCRRKKWDVLAVLDLVAPGVVLAQGFGRIGCFLAGCCYGAETKSKLSVVFPEQSLAPAGVHLYPTQIYSAIFDIALAIFLLWYLNRKKINGVIFSLYLIIYSIGRFIIEFFRADDRGTVGALSTSQFIAIFTLILGIIVLVVQILKGSRIKREEEK</sequence>
<dbReference type="Proteomes" id="UP001058074">
    <property type="component" value="Unassembled WGS sequence"/>
</dbReference>